<reference evidence="1 2" key="1">
    <citation type="submission" date="2019-01" db="EMBL/GenBank/DDBJ databases">
        <title>Coherence of Microcystis species and biogeography revealed through population genomics.</title>
        <authorList>
            <person name="Perez-Carrascal O.M."/>
            <person name="Terrat Y."/>
            <person name="Giani A."/>
            <person name="Fortin N."/>
            <person name="Tromas N."/>
            <person name="Shapiro B.J."/>
        </authorList>
    </citation>
    <scope>NUCLEOTIDE SEQUENCE [LARGE SCALE GENOMIC DNA]</scope>
    <source>
        <strain evidence="1">Mp_MB_F_20051200_S9</strain>
    </source>
</reference>
<proteinExistence type="predicted"/>
<comment type="caution">
    <text evidence="1">The sequence shown here is derived from an EMBL/GenBank/DDBJ whole genome shotgun (WGS) entry which is preliminary data.</text>
</comment>
<evidence type="ECO:0000313" key="1">
    <source>
        <dbReference type="EMBL" id="TRV60148.1"/>
    </source>
</evidence>
<name>A0A552PT40_9CHRO</name>
<organism evidence="1 2">
    <name type="scientific">Microcystis panniformis Mp_MB_F_20051200_S9</name>
    <dbReference type="NCBI Taxonomy" id="2486223"/>
    <lineage>
        <taxon>Bacteria</taxon>
        <taxon>Bacillati</taxon>
        <taxon>Cyanobacteriota</taxon>
        <taxon>Cyanophyceae</taxon>
        <taxon>Oscillatoriophycideae</taxon>
        <taxon>Chroococcales</taxon>
        <taxon>Microcystaceae</taxon>
        <taxon>Microcystis</taxon>
    </lineage>
</organism>
<dbReference type="EMBL" id="SFAC01000181">
    <property type="protein sequence ID" value="TRV60148.1"/>
    <property type="molecule type" value="Genomic_DNA"/>
</dbReference>
<protein>
    <submittedName>
        <fullName evidence="1">Uncharacterized protein</fullName>
    </submittedName>
</protein>
<accession>A0A552PT40</accession>
<gene>
    <name evidence="1" type="ORF">EWV53_15250</name>
</gene>
<dbReference type="AlphaFoldDB" id="A0A552PT40"/>
<dbReference type="Proteomes" id="UP000317165">
    <property type="component" value="Unassembled WGS sequence"/>
</dbReference>
<feature type="non-terminal residue" evidence="1">
    <location>
        <position position="81"/>
    </location>
</feature>
<evidence type="ECO:0000313" key="2">
    <source>
        <dbReference type="Proteomes" id="UP000317165"/>
    </source>
</evidence>
<sequence length="81" mass="9132">MGNRQKSRHLISYQDSGVGIQEIIFIYSPLPSLGSSRFCVISLTYYMIDLCVLCVWCGSLHSLASRTVSQNTFYLPNPKEP</sequence>